<name>A0A5P0ZEX2_9LACO</name>
<evidence type="ECO:0008006" key="3">
    <source>
        <dbReference type="Google" id="ProtNLM"/>
    </source>
</evidence>
<dbReference type="RefSeq" id="WP_153381626.1">
    <property type="nucleotide sequence ID" value="NZ_VDFM01000001.1"/>
</dbReference>
<dbReference type="OrthoDB" id="2248737at2"/>
<accession>A0A5P0ZEX2</accession>
<dbReference type="AlphaFoldDB" id="A0A5P0ZEX2"/>
<evidence type="ECO:0000313" key="2">
    <source>
        <dbReference type="Proteomes" id="UP000380386"/>
    </source>
</evidence>
<dbReference type="InterPro" id="IPR029063">
    <property type="entry name" value="SAM-dependent_MTases_sf"/>
</dbReference>
<dbReference type="EMBL" id="VDFM01000001">
    <property type="protein sequence ID" value="MQS51593.1"/>
    <property type="molecule type" value="Genomic_DNA"/>
</dbReference>
<sequence>MDYIENLRQIVSTLPQPKVFTARINFMQHVCDALKSGNLPKYRFPTFELSESEIENYLRSNMTDDESKFQQMVETLQNFDKQLSEFRTYLQVRFGYWATITDNLMDSWVKLFPDRKYLELMAGNGYISKGLRDRNMSVVCTDNLSWSAQSKTGETRITDIEQLDALSAIKKYHDQVDSVVLAWSPDRDEIDFEILKEIRKFNLEFFVIGEEYGATNSKKFWDSINVIKNPEIDELNQVYSQYDLVNDKIFLIQ</sequence>
<proteinExistence type="predicted"/>
<protein>
    <recommendedName>
        <fullName evidence="3">SAM-dependent methyltransferase</fullName>
    </recommendedName>
</protein>
<dbReference type="SUPFAM" id="SSF53335">
    <property type="entry name" value="S-adenosyl-L-methionine-dependent methyltransferases"/>
    <property type="match status" value="1"/>
</dbReference>
<evidence type="ECO:0000313" key="1">
    <source>
        <dbReference type="EMBL" id="MQS51593.1"/>
    </source>
</evidence>
<comment type="caution">
    <text evidence="1">The sequence shown here is derived from an EMBL/GenBank/DDBJ whole genome shotgun (WGS) entry which is preliminary data.</text>
</comment>
<reference evidence="1 2" key="1">
    <citation type="journal article" date="2019" name="Syst. Appl. Microbiol.">
        <title>Polyphasic characterization of two novel Lactobacillus spp. isolated from blown salami packages: Description of Lactobacillus halodurans sp. nov. and Lactobacillus salsicarnum sp. nov.</title>
        <authorList>
            <person name="Schuster J.A."/>
            <person name="Klingl A."/>
            <person name="Vogel R.F."/>
            <person name="Ehrmann M.A."/>
        </authorList>
    </citation>
    <scope>NUCLEOTIDE SEQUENCE [LARGE SCALE GENOMIC DNA]</scope>
    <source>
        <strain evidence="1 2">TMW 1.2118</strain>
    </source>
</reference>
<organism evidence="1 2">
    <name type="scientific">Companilactobacillus mishanensis</name>
    <dbReference type="NCBI Taxonomy" id="2486008"/>
    <lineage>
        <taxon>Bacteria</taxon>
        <taxon>Bacillati</taxon>
        <taxon>Bacillota</taxon>
        <taxon>Bacilli</taxon>
        <taxon>Lactobacillales</taxon>
        <taxon>Lactobacillaceae</taxon>
        <taxon>Companilactobacillus</taxon>
    </lineage>
</organism>
<dbReference type="Proteomes" id="UP000380386">
    <property type="component" value="Unassembled WGS sequence"/>
</dbReference>
<gene>
    <name evidence="1" type="ORF">FHL02_01010</name>
</gene>